<gene>
    <name evidence="1" type="ORF">F5R70_01645</name>
</gene>
<accession>A0A698G9I4</accession>
<dbReference type="AlphaFoldDB" id="A0A698G9I4"/>
<evidence type="ECO:0000313" key="1">
    <source>
        <dbReference type="EMBL" id="ECW8954151.1"/>
    </source>
</evidence>
<organism evidence="1 2">
    <name type="scientific">Campylobacter lari</name>
    <dbReference type="NCBI Taxonomy" id="201"/>
    <lineage>
        <taxon>Bacteria</taxon>
        <taxon>Pseudomonadati</taxon>
        <taxon>Campylobacterota</taxon>
        <taxon>Epsilonproteobacteria</taxon>
        <taxon>Campylobacterales</taxon>
        <taxon>Campylobacteraceae</taxon>
        <taxon>Campylobacter</taxon>
    </lineage>
</organism>
<sequence>MKKEYFKIRFLDDVVLLKNSNTQAGGQNLDYISGAVFLGLVARYYDEFEDPFKIFHSSSVRFGEAKPFFNAKEFYKIPYSFYAPKLNKDKAYNIHLVDVLDPSIISMQLQQIRSGYINEELEIYEIPYVYTQKSSKDPETGASKKGGMFGYSAIESGIEWIFSVCFDDDVTQVEREKVISHLLGHHHIGKSKTSQYGRVVIEKYDNFTQNIEQEITGEVDYLYLKSSLALFNEQGFASYMLDHYNLKLDQAAIIWEKTQIRTREFTPFNFKRQNNDYSRLVIEQGSVIALKNLTQEEAKRIKQGLGGFLSEGYGEILINPKFLLKKEFTLKKASLKKYEQIQKDLTQNKLCNYLSHQASLEKSQTSNLQIVQDFIQKHQKSFLGVSNSQWGQIRMLTQLCHQEEFLDKVREQIATANAQFQWKSGSKDLLDFISKYGKENTRLLAVLMPKINTRNDNV</sequence>
<reference evidence="1 2" key="1">
    <citation type="submission" date="2019-09" db="EMBL/GenBank/DDBJ databases">
        <authorList>
            <consortium name="PulseNet: The National Subtyping Network for Foodborne Disease Surveillance"/>
            <person name="Tarr C.L."/>
            <person name="Trees E."/>
            <person name="Katz L.S."/>
            <person name="Carleton-Romer H.A."/>
            <person name="Stroika S."/>
            <person name="Kucerova Z."/>
            <person name="Roache K.F."/>
            <person name="Sabol A.L."/>
            <person name="Besser J."/>
            <person name="Gerner-Smidt P."/>
        </authorList>
    </citation>
    <scope>NUCLEOTIDE SEQUENCE [LARGE SCALE GENOMIC DNA]</scope>
    <source>
        <strain evidence="1 2">PNUSAC011760</strain>
    </source>
</reference>
<proteinExistence type="predicted"/>
<evidence type="ECO:0000313" key="2">
    <source>
        <dbReference type="Proteomes" id="UP000440714"/>
    </source>
</evidence>
<dbReference type="EMBL" id="AAKYAN010000002">
    <property type="protein sequence ID" value="ECW8954151.1"/>
    <property type="molecule type" value="Genomic_DNA"/>
</dbReference>
<comment type="caution">
    <text evidence="1">The sequence shown here is derived from an EMBL/GenBank/DDBJ whole genome shotgun (WGS) entry which is preliminary data.</text>
</comment>
<protein>
    <submittedName>
        <fullName evidence="1">Uncharacterized protein</fullName>
    </submittedName>
</protein>
<name>A0A698G9I4_CAMLA</name>
<dbReference type="RefSeq" id="WP_214097602.1">
    <property type="nucleotide sequence ID" value="NZ_CP176590.1"/>
</dbReference>
<dbReference type="Proteomes" id="UP000440714">
    <property type="component" value="Unassembled WGS sequence"/>
</dbReference>